<gene>
    <name evidence="3" type="primary">IL16</name>
    <name evidence="3" type="ORF">DERP_012129</name>
</gene>
<dbReference type="CDD" id="cd00136">
    <property type="entry name" value="PDZ_canonical"/>
    <property type="match status" value="1"/>
</dbReference>
<feature type="region of interest" description="Disordered" evidence="1">
    <location>
        <begin position="298"/>
        <end position="322"/>
    </location>
</feature>
<feature type="region of interest" description="Disordered" evidence="1">
    <location>
        <begin position="1830"/>
        <end position="1857"/>
    </location>
</feature>
<feature type="region of interest" description="Disordered" evidence="1">
    <location>
        <begin position="2176"/>
        <end position="2225"/>
    </location>
</feature>
<dbReference type="Gene3D" id="2.30.42.10">
    <property type="match status" value="3"/>
</dbReference>
<feature type="region of interest" description="Disordered" evidence="1">
    <location>
        <begin position="2427"/>
        <end position="2447"/>
    </location>
</feature>
<keyword evidence="4" id="KW-1185">Reference proteome</keyword>
<feature type="compositionally biased region" description="Polar residues" evidence="1">
    <location>
        <begin position="1565"/>
        <end position="1593"/>
    </location>
</feature>
<feature type="region of interest" description="Disordered" evidence="1">
    <location>
        <begin position="984"/>
        <end position="1014"/>
    </location>
</feature>
<feature type="compositionally biased region" description="Low complexity" evidence="1">
    <location>
        <begin position="2208"/>
        <end position="2224"/>
    </location>
</feature>
<evidence type="ECO:0000259" key="2">
    <source>
        <dbReference type="PROSITE" id="PS50106"/>
    </source>
</evidence>
<feature type="region of interest" description="Disordered" evidence="1">
    <location>
        <begin position="2101"/>
        <end position="2138"/>
    </location>
</feature>
<dbReference type="EMBL" id="NJHN03000119">
    <property type="protein sequence ID" value="KAH9413795.1"/>
    <property type="molecule type" value="Genomic_DNA"/>
</dbReference>
<protein>
    <submittedName>
        <fullName evidence="3">Interleukin-16</fullName>
    </submittedName>
</protein>
<feature type="compositionally biased region" description="Low complexity" evidence="1">
    <location>
        <begin position="1594"/>
        <end position="1608"/>
    </location>
</feature>
<feature type="domain" description="PDZ" evidence="2">
    <location>
        <begin position="198"/>
        <end position="291"/>
    </location>
</feature>
<feature type="region of interest" description="Disordered" evidence="1">
    <location>
        <begin position="1"/>
        <end position="25"/>
    </location>
</feature>
<dbReference type="SUPFAM" id="SSF50156">
    <property type="entry name" value="PDZ domain-like"/>
    <property type="match status" value="3"/>
</dbReference>
<sequence>MNGPSETATLPPPTTPIQSNGGLFSSYYHPHQHQLHHHNQGNHYPLNGHYHLYPSTTNGVNQANGSQNSESLPSLNDGDIHVTVLQIDQQQLQQSTYPYCSNSYHNGHEVINSLSSKNSSFNQHHNNQQLTGLNSDFVTVLTIISTGATIMTPSSSTITTTSANQTTMNGTGSLSNYNHQNSNQRIFVDNKRGEIEEEVIIYRLPGERLGMALRFDGGQSATETIRRVFVQSITLNSPSAKAIGLMLGMLREGDEILQIDGRSSSSLTRLECITLLRDAPVCIRLFVRRRNCPNSLNDSKDNESVPMTQNCQKCPSQQHPTSMTTTTMTTMTTVAVPKVSNCCQMPIHLPNNSLHLNSNHNHLNNNNDSQNRLTKSSVSLSSSTSSLISAANTPLLNQLLNSCSDQSIANNKKVPPPVPPRMATTTLSSKRKPRPMPIPPTLTVDNPNEIVADQHHRIDSNVNSLTNQSCNQSSEQTIIIKQNSGSGDIEHRQYSTPIVHQQNQQSTSHQSTVVEKPPRRKNANQNGTGHQNVNGHANPPPLPPRRPKGPPPKPPIDRIQSTPSIVNVNLLQNQNNNNISNGVSQPTTPVVTTAKSLPSLVTVIHSPTNSNLGKVKDFDPDCDKSITESSQQQKSNDSLMTPKSCHSAINSAAASTLLIKTGHLNTENVHEHPTTSKSTSNNTAKVTFNISNSKVSSFIRQTAEKLHRKLSGKTISSSSSSSLSNGDSDEEKNVIMNSINDGQSRNSNGTTTVIVDLAKTTIDNKEKIQGMKLDNVILVNSNNNKSTVEYEAEEKPTTLSSASLSSTTLTTTPPPTAASYSDFNQYAEESFESDTDDTSSSVSTIIERGPYHGNEQENAANVDDYEIANLSIVDRVLSPFEKLDNKEFPVHKSPVITAATDSSEMNLLAQPLVTNLAIVTDKHHSQQQHHQLSSDKTDNVLINDNEQLMMMMNTMKANMMTKHGAIANEPMLIDADRLFPIDASPNSIGNDTDDFRRDHPQANGGVDVDRKQSDDLSIIKQNDHSDDEDLNEIKNDLFSRLDDDKDDFMIDTDYLNESSSRFMFHHNSSELILNSYSELSSITEEDEDDDNSTFEAKFNDNIDTNRAVLEKQKQQKPVVPEKPIIGNIQPVNMNNDLAKINELNPMLIANDECQDNKNKEQMENLKDEFNDNEMNRSHTSDCGSSTSSTSSSSDQTKVSLDNVFEFLNKAADDFEFVERMLELTNDKIDSIDDIMRIRESLRGLQESDQRENLQRFLDGKDVFEELIALSSPSSTSSVSSSSMFSSSLSSTSSHSSTPSSPDHEFPPTEHHIHDKLIANIKRSDGRTPTHNLTQTESSMDFASLPVCLSDQQPPLSSVNTQKLLLNPPPASKQQCKQPTPVMMNKSIIMTNKVDQPIDSKIPTLFPITMSKPSLNNLNKRSQSISNIFTRSNSTMSSGSFTSLIETKPSLIPRPISNFNLSLPQSTLNNNNSNLKNVSQQRTINRTTSHNCLNRSTSMQSIFSTNSLSRSTKPTSRMNGTLTTPRRQSNITSGSSLSSSTTSTGKNYHHNCLNHNDGSPYGYGSLSRSVSKSSTNVYNTGSLPRPTNKQTSFHNLTNNNNNNRHNQSNVQSINQDESSNTRDFRTTSLTDLTYGTTRNKISGRMHINARKYARLFAPNNSNLSPTPKKPIKPKPIPVVTEIRTYCPNNNSITNGDGNCTYPLQKIEQESDDNNNNDSKYRSITQPTLITTKELITLKNKHQLQSQNGFKSFNHNYHQNQFNPNRLPTSTVNNHKQYLISNENLFRSDSLNSTNNGNPFLLNDYHHLHHHLLLLMDFHLLNIQKTSSWLNPNQTQIQQQQQKSPNSSNFWHYHNNQNSSKLRTNLNNNKNNTVITTNNNIGNHPLSLSKVKPTTNSLQLQISSNNNNNNNLKQTSKNLIRNCKIDQTIKSTSCSLSNKSSDNEEVVPLQQPRSILRNSCKSNKYNNNNSNSIVQTIEENRIERKVITKEKTTATANIKTRPNFGESSCSSSSSSSSSTSSSQLSDSESSDIVTTCSDSSDFQLIHHHNNNSQNLDWTLETKRPHHQQHRVCFMDQIEQHPSKHKEQKQQLTINGDLPIVQTRTKQDHHHHNQQQQQKLTDKMNSSSGEHHLYSSSPEEVAILSSSTSTSSISSLGSLTDNFNHKKLSFKTAGKSVSFENDDQHQSDNLQKSPFFLTPNPHREDSGIFASDDTSSTSEFSHSPSPELLARPAIEKISQVTTENQQQQCTNQNKQMAVNNNGNQLLSLSRSSSAPCETEVIAPMKTILSEKQANSSSGENSLLSRDSFITVRRHQNVCKLKGLIIPDTINDGQNECDSISTVDDRIEIDLPTIISEEILKIEDLNKNNSLKVNQINQQTSKNNQPIEIIPLKPANVTVPKYSPMFKRRVFSLPVNDYLNGEKLEQNINSETVKGPNIPPKPRLSKTMKPVRMNCPPPFPPKPKESDQDLIVKNDSEHENKNNVRDEPKQKIMNEFVIYQKQHSMRAIIFQLNDLNLNDEKEYLSHLGFTIKGGFDSDTDNVTVESIDPNGMAAQDGRLQKGDRIISINGKRLAGMTHNKIIDLLKSSCLSEKVVLVFTRPHETNKNEMNDDYLLSLGSIPTDNKESPKLASTISIESDTDANNNNFKIIKADITKDVTGLGFMIEGGKDSSFGDKPISIKRIYRGGPIDKEGTLLEGDELLFVNNHPMEEMTRSEAWNFLKKLPDGIVSMVVRRRTFL</sequence>
<feature type="compositionally biased region" description="Polar residues" evidence="1">
    <location>
        <begin position="523"/>
        <end position="535"/>
    </location>
</feature>
<evidence type="ECO:0000313" key="3">
    <source>
        <dbReference type="EMBL" id="KAH9413795.1"/>
    </source>
</evidence>
<feature type="compositionally biased region" description="Low complexity" evidence="1">
    <location>
        <begin position="1531"/>
        <end position="1544"/>
    </location>
</feature>
<dbReference type="InterPro" id="IPR036034">
    <property type="entry name" value="PDZ_sf"/>
</dbReference>
<dbReference type="SMART" id="SM00228">
    <property type="entry name" value="PDZ"/>
    <property type="match status" value="3"/>
</dbReference>
<comment type="caution">
    <text evidence="3">The sequence shown here is derived from an EMBL/GenBank/DDBJ whole genome shotgun (WGS) entry which is preliminary data.</text>
</comment>
<feature type="region of interest" description="Disordered" evidence="1">
    <location>
        <begin position="1272"/>
        <end position="1309"/>
    </location>
</feature>
<feature type="compositionally biased region" description="Polar residues" evidence="1">
    <location>
        <begin position="1841"/>
        <end position="1855"/>
    </location>
</feature>
<feature type="region of interest" description="Disordered" evidence="1">
    <location>
        <begin position="1486"/>
        <end position="1623"/>
    </location>
</feature>
<feature type="compositionally biased region" description="Low complexity" evidence="1">
    <location>
        <begin position="1272"/>
        <end position="1300"/>
    </location>
</feature>
<feature type="compositionally biased region" description="Low complexity" evidence="1">
    <location>
        <begin position="1180"/>
        <end position="1195"/>
    </location>
</feature>
<reference evidence="3 4" key="1">
    <citation type="journal article" date="2018" name="J. Allergy Clin. Immunol.">
        <title>High-quality assembly of Dermatophagoides pteronyssinus genome and transcriptome reveals a wide range of novel allergens.</title>
        <authorList>
            <person name="Liu X.Y."/>
            <person name="Yang K.Y."/>
            <person name="Wang M.Q."/>
            <person name="Kwok J.S."/>
            <person name="Zeng X."/>
            <person name="Yang Z."/>
            <person name="Xiao X.J."/>
            <person name="Lau C.P."/>
            <person name="Li Y."/>
            <person name="Huang Z.M."/>
            <person name="Ba J.G."/>
            <person name="Yim A.K."/>
            <person name="Ouyang C.Y."/>
            <person name="Ngai S.M."/>
            <person name="Chan T.F."/>
            <person name="Leung E.L."/>
            <person name="Liu L."/>
            <person name="Liu Z.G."/>
            <person name="Tsui S.K."/>
        </authorList>
    </citation>
    <scope>NUCLEOTIDE SEQUENCE [LARGE SCALE GENOMIC DNA]</scope>
    <source>
        <strain evidence="3">Derp</strain>
    </source>
</reference>
<dbReference type="Proteomes" id="UP000887458">
    <property type="component" value="Unassembled WGS sequence"/>
</dbReference>
<evidence type="ECO:0000256" key="1">
    <source>
        <dbReference type="SAM" id="MobiDB-lite"/>
    </source>
</evidence>
<evidence type="ECO:0000313" key="4">
    <source>
        <dbReference type="Proteomes" id="UP000887458"/>
    </source>
</evidence>
<feature type="domain" description="PDZ" evidence="2">
    <location>
        <begin position="2647"/>
        <end position="2732"/>
    </location>
</feature>
<dbReference type="Pfam" id="PF00595">
    <property type="entry name" value="PDZ"/>
    <property type="match status" value="3"/>
</dbReference>
<feature type="compositionally biased region" description="Pro residues" evidence="1">
    <location>
        <begin position="538"/>
        <end position="554"/>
    </location>
</feature>
<feature type="compositionally biased region" description="Low complexity" evidence="1">
    <location>
        <begin position="499"/>
        <end position="514"/>
    </location>
</feature>
<dbReference type="PANTHER" id="PTHR11324:SF16">
    <property type="entry name" value="PDZ DOMAIN-CONTAINING PROTEIN 2"/>
    <property type="match status" value="1"/>
</dbReference>
<reference evidence="3 4" key="2">
    <citation type="journal article" date="2022" name="Mol. Biol. Evol.">
        <title>Comparative Genomics Reveals Insights into the Divergent Evolution of Astigmatic Mites and Household Pest Adaptations.</title>
        <authorList>
            <person name="Xiong Q."/>
            <person name="Wan A.T."/>
            <person name="Liu X."/>
            <person name="Fung C.S."/>
            <person name="Xiao X."/>
            <person name="Malainual N."/>
            <person name="Hou J."/>
            <person name="Wang L."/>
            <person name="Wang M."/>
            <person name="Yang K.Y."/>
            <person name="Cui Y."/>
            <person name="Leung E.L."/>
            <person name="Nong W."/>
            <person name="Shin S.K."/>
            <person name="Au S.W."/>
            <person name="Jeong K.Y."/>
            <person name="Chew F.T."/>
            <person name="Hui J.H."/>
            <person name="Leung T.F."/>
            <person name="Tungtrongchitr A."/>
            <person name="Zhong N."/>
            <person name="Liu Z."/>
            <person name="Tsui S.K."/>
        </authorList>
    </citation>
    <scope>NUCLEOTIDE SEQUENCE [LARGE SCALE GENOMIC DNA]</scope>
    <source>
        <strain evidence="3">Derp</strain>
    </source>
</reference>
<feature type="region of interest" description="Disordered" evidence="1">
    <location>
        <begin position="407"/>
        <end position="446"/>
    </location>
</feature>
<feature type="compositionally biased region" description="Low complexity" evidence="1">
    <location>
        <begin position="354"/>
        <end position="367"/>
    </location>
</feature>
<feature type="region of interest" description="Disordered" evidence="1">
    <location>
        <begin position="1991"/>
        <end position="2030"/>
    </location>
</feature>
<feature type="compositionally biased region" description="Basic and acidic residues" evidence="1">
    <location>
        <begin position="1169"/>
        <end position="1179"/>
    </location>
</feature>
<feature type="region of interest" description="Disordered" evidence="1">
    <location>
        <begin position="498"/>
        <end position="560"/>
    </location>
</feature>
<name>A0ABQ8IU04_DERPT</name>
<dbReference type="PROSITE" id="PS50106">
    <property type="entry name" value="PDZ"/>
    <property type="match status" value="3"/>
</dbReference>
<dbReference type="InterPro" id="IPR001478">
    <property type="entry name" value="PDZ"/>
</dbReference>
<accession>A0ABQ8IU04</accession>
<feature type="region of interest" description="Disordered" evidence="1">
    <location>
        <begin position="709"/>
        <end position="730"/>
    </location>
</feature>
<feature type="compositionally biased region" description="Polar residues" evidence="1">
    <location>
        <begin position="305"/>
        <end position="320"/>
    </location>
</feature>
<feature type="region of interest" description="Disordered" evidence="1">
    <location>
        <begin position="792"/>
        <end position="818"/>
    </location>
</feature>
<feature type="region of interest" description="Disordered" evidence="1">
    <location>
        <begin position="354"/>
        <end position="378"/>
    </location>
</feature>
<feature type="compositionally biased region" description="Polar residues" evidence="1">
    <location>
        <begin position="1486"/>
        <end position="1530"/>
    </location>
</feature>
<organism evidence="3 4">
    <name type="scientific">Dermatophagoides pteronyssinus</name>
    <name type="common">European house dust mite</name>
    <dbReference type="NCBI Taxonomy" id="6956"/>
    <lineage>
        <taxon>Eukaryota</taxon>
        <taxon>Metazoa</taxon>
        <taxon>Ecdysozoa</taxon>
        <taxon>Arthropoda</taxon>
        <taxon>Chelicerata</taxon>
        <taxon>Arachnida</taxon>
        <taxon>Acari</taxon>
        <taxon>Acariformes</taxon>
        <taxon>Sarcoptiformes</taxon>
        <taxon>Astigmata</taxon>
        <taxon>Psoroptidia</taxon>
        <taxon>Analgoidea</taxon>
        <taxon>Pyroglyphidae</taxon>
        <taxon>Dermatophagoidinae</taxon>
        <taxon>Dermatophagoides</taxon>
    </lineage>
</organism>
<proteinExistence type="predicted"/>
<feature type="region of interest" description="Disordered" evidence="1">
    <location>
        <begin position="1169"/>
        <end position="1195"/>
    </location>
</feature>
<dbReference type="PANTHER" id="PTHR11324">
    <property type="entry name" value="IL16-RELATED"/>
    <property type="match status" value="1"/>
</dbReference>
<feature type="compositionally biased region" description="Low complexity" evidence="1">
    <location>
        <begin position="2005"/>
        <end position="2025"/>
    </location>
</feature>
<feature type="region of interest" description="Disordered" evidence="1">
    <location>
        <begin position="622"/>
        <end position="643"/>
    </location>
</feature>
<feature type="compositionally biased region" description="Low complexity" evidence="1">
    <location>
        <begin position="797"/>
        <end position="811"/>
    </location>
</feature>
<feature type="domain" description="PDZ" evidence="2">
    <location>
        <begin position="2510"/>
        <end position="2584"/>
    </location>
</feature>
<feature type="compositionally biased region" description="Polar residues" evidence="1">
    <location>
        <begin position="627"/>
        <end position="641"/>
    </location>
</feature>